<name>A0AAN7RMP5_MYCAM</name>
<sequence>MEKPLLVTEDLPWAGAEAGAQQRETTGALGCSGQQMVHRWPRVLGFRLCSCGAAWGLYKSDQVSIRAHCVYIPQPDDLESMLEPKPPLNPLLEPALEAEPQPIAAPELEPPALMPGQATSAAKSQAPMLTKQHQVRSTRSPHAPGNWAVTVESSTVPSSSEGISMGSSFSSSVTRIYSDIFAGSD</sequence>
<evidence type="ECO:0000256" key="1">
    <source>
        <dbReference type="SAM" id="MobiDB-lite"/>
    </source>
</evidence>
<feature type="compositionally biased region" description="Polar residues" evidence="1">
    <location>
        <begin position="131"/>
        <end position="140"/>
    </location>
</feature>
<feature type="compositionally biased region" description="Low complexity" evidence="1">
    <location>
        <begin position="149"/>
        <end position="168"/>
    </location>
</feature>
<dbReference type="AlphaFoldDB" id="A0AAN7RMP5"/>
<comment type="caution">
    <text evidence="2">The sequence shown here is derived from an EMBL/GenBank/DDBJ whole genome shotgun (WGS) entry which is preliminary data.</text>
</comment>
<dbReference type="Proteomes" id="UP001333110">
    <property type="component" value="Unassembled WGS sequence"/>
</dbReference>
<dbReference type="EMBL" id="JAUNZN010000020">
    <property type="protein sequence ID" value="KAK4809927.1"/>
    <property type="molecule type" value="Genomic_DNA"/>
</dbReference>
<keyword evidence="3" id="KW-1185">Reference proteome</keyword>
<gene>
    <name evidence="2" type="ORF">QYF61_023414</name>
</gene>
<evidence type="ECO:0000313" key="3">
    <source>
        <dbReference type="Proteomes" id="UP001333110"/>
    </source>
</evidence>
<evidence type="ECO:0000313" key="2">
    <source>
        <dbReference type="EMBL" id="KAK4809927.1"/>
    </source>
</evidence>
<organism evidence="2 3">
    <name type="scientific">Mycteria americana</name>
    <name type="common">Wood stork</name>
    <dbReference type="NCBI Taxonomy" id="33587"/>
    <lineage>
        <taxon>Eukaryota</taxon>
        <taxon>Metazoa</taxon>
        <taxon>Chordata</taxon>
        <taxon>Craniata</taxon>
        <taxon>Vertebrata</taxon>
        <taxon>Euteleostomi</taxon>
        <taxon>Archelosauria</taxon>
        <taxon>Archosauria</taxon>
        <taxon>Dinosauria</taxon>
        <taxon>Saurischia</taxon>
        <taxon>Theropoda</taxon>
        <taxon>Coelurosauria</taxon>
        <taxon>Aves</taxon>
        <taxon>Neognathae</taxon>
        <taxon>Neoaves</taxon>
        <taxon>Aequornithes</taxon>
        <taxon>Ciconiiformes</taxon>
        <taxon>Ciconiidae</taxon>
        <taxon>Mycteria</taxon>
    </lineage>
</organism>
<reference evidence="2 3" key="1">
    <citation type="journal article" date="2023" name="J. Hered.">
        <title>Chromosome-level genome of the wood stork (Mycteria americana) provides insight into avian chromosome evolution.</title>
        <authorList>
            <person name="Flamio R. Jr."/>
            <person name="Ramstad K.M."/>
        </authorList>
    </citation>
    <scope>NUCLEOTIDE SEQUENCE [LARGE SCALE GENOMIC DNA]</scope>
    <source>
        <strain evidence="2">JAX WOST 10</strain>
    </source>
</reference>
<accession>A0AAN7RMP5</accession>
<proteinExistence type="predicted"/>
<protein>
    <submittedName>
        <fullName evidence="2">Uncharacterized protein</fullName>
    </submittedName>
</protein>
<feature type="region of interest" description="Disordered" evidence="1">
    <location>
        <begin position="129"/>
        <end position="168"/>
    </location>
</feature>